<evidence type="ECO:0000256" key="7">
    <source>
        <dbReference type="ARBA" id="ARBA00022801"/>
    </source>
</evidence>
<evidence type="ECO:0000256" key="6">
    <source>
        <dbReference type="ARBA" id="ARBA00022729"/>
    </source>
</evidence>
<comment type="caution">
    <text evidence="12">The sequence shown here is derived from an EMBL/GenBank/DDBJ whole genome shotgun (WGS) entry which is preliminary data.</text>
</comment>
<dbReference type="Proteomes" id="UP000265515">
    <property type="component" value="Unassembled WGS sequence"/>
</dbReference>
<feature type="chain" id="PRO_5017232615" description="mannan endo-1,4-beta-mannosidase" evidence="10">
    <location>
        <begin position="27"/>
        <end position="649"/>
    </location>
</feature>
<evidence type="ECO:0000313" key="12">
    <source>
        <dbReference type="EMBL" id="GBG81364.1"/>
    </source>
</evidence>
<evidence type="ECO:0000256" key="2">
    <source>
        <dbReference type="ARBA" id="ARBA00004613"/>
    </source>
</evidence>
<evidence type="ECO:0000259" key="11">
    <source>
        <dbReference type="Pfam" id="PF26410"/>
    </source>
</evidence>
<evidence type="ECO:0000256" key="4">
    <source>
        <dbReference type="ARBA" id="ARBA00012706"/>
    </source>
</evidence>
<keyword evidence="7" id="KW-0378">Hydrolase</keyword>
<dbReference type="EC" id="3.2.1.78" evidence="4"/>
<dbReference type="GO" id="GO:0000272">
    <property type="term" value="P:polysaccharide catabolic process"/>
    <property type="evidence" value="ECO:0007669"/>
    <property type="project" value="InterPro"/>
</dbReference>
<dbReference type="InterPro" id="IPR001547">
    <property type="entry name" value="Glyco_hydro_5"/>
</dbReference>
<evidence type="ECO:0000256" key="3">
    <source>
        <dbReference type="ARBA" id="ARBA00005641"/>
    </source>
</evidence>
<dbReference type="AlphaFoldDB" id="A0A388LGD1"/>
<feature type="region of interest" description="Disordered" evidence="9">
    <location>
        <begin position="25"/>
        <end position="45"/>
    </location>
</feature>
<dbReference type="EMBL" id="BFEA01000372">
    <property type="protein sequence ID" value="GBG81364.1"/>
    <property type="molecule type" value="Genomic_DNA"/>
</dbReference>
<feature type="compositionally biased region" description="Basic and acidic residues" evidence="9">
    <location>
        <begin position="100"/>
        <end position="110"/>
    </location>
</feature>
<evidence type="ECO:0000256" key="9">
    <source>
        <dbReference type="SAM" id="MobiDB-lite"/>
    </source>
</evidence>
<accession>A0A388LGD1</accession>
<evidence type="ECO:0000256" key="8">
    <source>
        <dbReference type="ARBA" id="ARBA00023295"/>
    </source>
</evidence>
<dbReference type="InterPro" id="IPR017853">
    <property type="entry name" value="GH"/>
</dbReference>
<sequence>MGGPSEVLKLVVLFLLFATSTTHVTGDSGGVNAGEDDAPHHHLDPVKGYSASSLFSFRVFSSATDYGTSEDGDSAGPRGPSPAETASGSVFRQQGVADGQPRERQPRLSQHDPANASKGGSSRSSPSSSSSLPEPIRPSLTAIPSAAAAADLLPTTIPQPPTSSATQQHLQAIGGGKGGGGEGGGEGEGGSSTRSAQPGEEERGALEKGRSIMDSALAKEAEASDMAAAPNSESEEAEEDASFEQSISSSSSPPSSSSSFPSSLTEAQDGYDPRQHWGIVRPKGMLFDAGDGSNFLVNGWNTRDIMFNALTEDGKKRVSKVFYQARLMGLTVVRIMACNDGRSRTVQRGPLTFDESVLAGLDWVMNEASLFGIRLVLTLAGNWESKEEYLEWYKTQSNDDDATPDLFYTDPSMKSWYRALVDALLKRRNTVNGRLFKDDPTVFAWQVMNEPRCTSDVSGATLISWLTEMVAYIKSLDDQHMVSLGVEGFYGPSDPRRAAANPNGGGWATRQGNDFLLESQIPGVDYLTLHLYPQLWVYGKTTQEQMFFASAWIRSHVLDNAEKFKMPLIIEEFGWKSADSIDNRNAFFEVVFGESLEASKRGLLAGTMFWALEDSEGFFSDWGVYYERDTATTVPIITAYSTKINKLMN</sequence>
<dbReference type="Pfam" id="PF26410">
    <property type="entry name" value="GH5_mannosidase"/>
    <property type="match status" value="1"/>
</dbReference>
<protein>
    <recommendedName>
        <fullName evidence="4">mannan endo-1,4-beta-mannosidase</fullName>
        <ecNumber evidence="4">3.2.1.78</ecNumber>
    </recommendedName>
</protein>
<evidence type="ECO:0000256" key="10">
    <source>
        <dbReference type="SAM" id="SignalP"/>
    </source>
</evidence>
<feature type="compositionally biased region" description="Gly residues" evidence="9">
    <location>
        <begin position="173"/>
        <end position="190"/>
    </location>
</feature>
<feature type="region of interest" description="Disordered" evidence="9">
    <location>
        <begin position="219"/>
        <end position="275"/>
    </location>
</feature>
<dbReference type="GO" id="GO:0005576">
    <property type="term" value="C:extracellular region"/>
    <property type="evidence" value="ECO:0007669"/>
    <property type="project" value="UniProtKB-SubCell"/>
</dbReference>
<keyword evidence="6 10" id="KW-0732">Signal</keyword>
<feature type="compositionally biased region" description="Low complexity" evidence="9">
    <location>
        <begin position="121"/>
        <end position="156"/>
    </location>
</feature>
<dbReference type="PANTHER" id="PTHR31451">
    <property type="match status" value="1"/>
</dbReference>
<dbReference type="SUPFAM" id="SSF51445">
    <property type="entry name" value="(Trans)glycosidases"/>
    <property type="match status" value="1"/>
</dbReference>
<gene>
    <name evidence="12" type="ORF">CBR_g32037</name>
</gene>
<feature type="region of interest" description="Disordered" evidence="9">
    <location>
        <begin position="66"/>
        <end position="207"/>
    </location>
</feature>
<reference evidence="12 13" key="1">
    <citation type="journal article" date="2018" name="Cell">
        <title>The Chara Genome: Secondary Complexity and Implications for Plant Terrestrialization.</title>
        <authorList>
            <person name="Nishiyama T."/>
            <person name="Sakayama H."/>
            <person name="Vries J.D."/>
            <person name="Buschmann H."/>
            <person name="Saint-Marcoux D."/>
            <person name="Ullrich K.K."/>
            <person name="Haas F.B."/>
            <person name="Vanderstraeten L."/>
            <person name="Becker D."/>
            <person name="Lang D."/>
            <person name="Vosolsobe S."/>
            <person name="Rombauts S."/>
            <person name="Wilhelmsson P.K.I."/>
            <person name="Janitza P."/>
            <person name="Kern R."/>
            <person name="Heyl A."/>
            <person name="Rumpler F."/>
            <person name="Villalobos L.I.A.C."/>
            <person name="Clay J.M."/>
            <person name="Skokan R."/>
            <person name="Toyoda A."/>
            <person name="Suzuki Y."/>
            <person name="Kagoshima H."/>
            <person name="Schijlen E."/>
            <person name="Tajeshwar N."/>
            <person name="Catarino B."/>
            <person name="Hetherington A.J."/>
            <person name="Saltykova A."/>
            <person name="Bonnot C."/>
            <person name="Breuninger H."/>
            <person name="Symeonidi A."/>
            <person name="Radhakrishnan G.V."/>
            <person name="Van Nieuwerburgh F."/>
            <person name="Deforce D."/>
            <person name="Chang C."/>
            <person name="Karol K.G."/>
            <person name="Hedrich R."/>
            <person name="Ulvskov P."/>
            <person name="Glockner G."/>
            <person name="Delwiche C.F."/>
            <person name="Petrasek J."/>
            <person name="Van de Peer Y."/>
            <person name="Friml J."/>
            <person name="Beilby M."/>
            <person name="Dolan L."/>
            <person name="Kohara Y."/>
            <person name="Sugano S."/>
            <person name="Fujiyama A."/>
            <person name="Delaux P.-M."/>
            <person name="Quint M."/>
            <person name="TheiBen G."/>
            <person name="Hagemann M."/>
            <person name="Harholt J."/>
            <person name="Dunand C."/>
            <person name="Zachgo S."/>
            <person name="Langdale J."/>
            <person name="Maumus F."/>
            <person name="Straeten D.V.D."/>
            <person name="Gould S.B."/>
            <person name="Rensing S.A."/>
        </authorList>
    </citation>
    <scope>NUCLEOTIDE SEQUENCE [LARGE SCALE GENOMIC DNA]</scope>
    <source>
        <strain evidence="12 13">S276</strain>
    </source>
</reference>
<comment type="similarity">
    <text evidence="3">Belongs to the glycosyl hydrolase 5 (cellulase A) family.</text>
</comment>
<name>A0A388LGD1_CHABU</name>
<feature type="domain" description="Glycoside hydrolase family 5" evidence="11">
    <location>
        <begin position="292"/>
        <end position="612"/>
    </location>
</feature>
<feature type="compositionally biased region" description="Acidic residues" evidence="9">
    <location>
        <begin position="233"/>
        <end position="242"/>
    </location>
</feature>
<keyword evidence="8" id="KW-0326">Glycosidase</keyword>
<comment type="subcellular location">
    <subcellularLocation>
        <location evidence="2">Secreted</location>
    </subcellularLocation>
</comment>
<evidence type="ECO:0000256" key="5">
    <source>
        <dbReference type="ARBA" id="ARBA00022525"/>
    </source>
</evidence>
<dbReference type="PANTHER" id="PTHR31451:SF39">
    <property type="entry name" value="MANNAN ENDO-1,4-BETA-MANNOSIDASE 1"/>
    <property type="match status" value="1"/>
</dbReference>
<organism evidence="12 13">
    <name type="scientific">Chara braunii</name>
    <name type="common">Braun's stonewort</name>
    <dbReference type="NCBI Taxonomy" id="69332"/>
    <lineage>
        <taxon>Eukaryota</taxon>
        <taxon>Viridiplantae</taxon>
        <taxon>Streptophyta</taxon>
        <taxon>Charophyceae</taxon>
        <taxon>Charales</taxon>
        <taxon>Characeae</taxon>
        <taxon>Chara</taxon>
    </lineage>
</organism>
<dbReference type="STRING" id="69332.A0A388LGD1"/>
<dbReference type="GO" id="GO:0016985">
    <property type="term" value="F:mannan endo-1,4-beta-mannosidase activity"/>
    <property type="evidence" value="ECO:0007669"/>
    <property type="project" value="UniProtKB-EC"/>
</dbReference>
<feature type="signal peptide" evidence="10">
    <location>
        <begin position="1"/>
        <end position="26"/>
    </location>
</feature>
<dbReference type="InterPro" id="IPR045053">
    <property type="entry name" value="MAN-like"/>
</dbReference>
<dbReference type="Gene3D" id="3.20.20.80">
    <property type="entry name" value="Glycosidases"/>
    <property type="match status" value="1"/>
</dbReference>
<evidence type="ECO:0000256" key="1">
    <source>
        <dbReference type="ARBA" id="ARBA00001678"/>
    </source>
</evidence>
<keyword evidence="13" id="KW-1185">Reference proteome</keyword>
<feature type="compositionally biased region" description="Low complexity" evidence="9">
    <location>
        <begin position="243"/>
        <end position="263"/>
    </location>
</feature>
<evidence type="ECO:0000313" key="13">
    <source>
        <dbReference type="Proteomes" id="UP000265515"/>
    </source>
</evidence>
<keyword evidence="5" id="KW-0964">Secreted</keyword>
<comment type="catalytic activity">
    <reaction evidence="1">
        <text>Random hydrolysis of (1-&gt;4)-beta-D-mannosidic linkages in mannans, galactomannans and glucomannans.</text>
        <dbReference type="EC" id="3.2.1.78"/>
    </reaction>
</comment>
<proteinExistence type="inferred from homology"/>
<dbReference type="OrthoDB" id="406631at2759"/>
<dbReference type="Gramene" id="GBG81364">
    <property type="protein sequence ID" value="GBG81364"/>
    <property type="gene ID" value="CBR_g32037"/>
</dbReference>